<dbReference type="HOGENOM" id="CLU_033323_3_1_1"/>
<proteinExistence type="predicted"/>
<evidence type="ECO:0000313" key="3">
    <source>
        <dbReference type="EMBL" id="EAS01383.1"/>
    </source>
</evidence>
<dbReference type="GeneID" id="7826051"/>
<dbReference type="Proteomes" id="UP000009168">
    <property type="component" value="Unassembled WGS sequence"/>
</dbReference>
<dbReference type="eggNOG" id="ENOG502QTHF">
    <property type="taxonomic scope" value="Eukaryota"/>
</dbReference>
<dbReference type="OrthoDB" id="10261749at2759"/>
<dbReference type="CDD" id="cd07067">
    <property type="entry name" value="HP_PGM_like"/>
    <property type="match status" value="1"/>
</dbReference>
<name>I7M2V6_TETTS</name>
<dbReference type="AlphaFoldDB" id="I7M2V6"/>
<dbReference type="PROSITE" id="PS00175">
    <property type="entry name" value="PG_MUTASE"/>
    <property type="match status" value="1"/>
</dbReference>
<dbReference type="SMART" id="SM00855">
    <property type="entry name" value="PGAM"/>
    <property type="match status" value="1"/>
</dbReference>
<feature type="active site" description="Proton donor/acceptor" evidence="1">
    <location>
        <position position="149"/>
    </location>
</feature>
<dbReference type="PANTHER" id="PTHR46192">
    <property type="entry name" value="BROAD-RANGE ACID PHOSPHATASE DET1"/>
    <property type="match status" value="1"/>
</dbReference>
<dbReference type="Pfam" id="PF00300">
    <property type="entry name" value="His_Phos_1"/>
    <property type="match status" value="1"/>
</dbReference>
<protein>
    <submittedName>
        <fullName evidence="3">Histidine phosphatase family (Branch protein 1)</fullName>
    </submittedName>
</protein>
<evidence type="ECO:0000256" key="1">
    <source>
        <dbReference type="PIRSR" id="PIRSR613078-1"/>
    </source>
</evidence>
<dbReference type="InterPro" id="IPR001345">
    <property type="entry name" value="PG/BPGM_mutase_AS"/>
</dbReference>
<dbReference type="OMA" id="YSVTPDY"/>
<evidence type="ECO:0000313" key="4">
    <source>
        <dbReference type="Proteomes" id="UP000009168"/>
    </source>
</evidence>
<reference evidence="4" key="1">
    <citation type="journal article" date="2006" name="PLoS Biol.">
        <title>Macronuclear genome sequence of the ciliate Tetrahymena thermophila, a model eukaryote.</title>
        <authorList>
            <person name="Eisen J.A."/>
            <person name="Coyne R.S."/>
            <person name="Wu M."/>
            <person name="Wu D."/>
            <person name="Thiagarajan M."/>
            <person name="Wortman J.R."/>
            <person name="Badger J.H."/>
            <person name="Ren Q."/>
            <person name="Amedeo P."/>
            <person name="Jones K.M."/>
            <person name="Tallon L.J."/>
            <person name="Delcher A.L."/>
            <person name="Salzberg S.L."/>
            <person name="Silva J.C."/>
            <person name="Haas B.J."/>
            <person name="Majoros W.H."/>
            <person name="Farzad M."/>
            <person name="Carlton J.M."/>
            <person name="Smith R.K. Jr."/>
            <person name="Garg J."/>
            <person name="Pearlman R.E."/>
            <person name="Karrer K.M."/>
            <person name="Sun L."/>
            <person name="Manning G."/>
            <person name="Elde N.C."/>
            <person name="Turkewitz A.P."/>
            <person name="Asai D.J."/>
            <person name="Wilkes D.E."/>
            <person name="Wang Y."/>
            <person name="Cai H."/>
            <person name="Collins K."/>
            <person name="Stewart B.A."/>
            <person name="Lee S.R."/>
            <person name="Wilamowska K."/>
            <person name="Weinberg Z."/>
            <person name="Ruzzo W.L."/>
            <person name="Wloga D."/>
            <person name="Gaertig J."/>
            <person name="Frankel J."/>
            <person name="Tsao C.-C."/>
            <person name="Gorovsky M.A."/>
            <person name="Keeling P.J."/>
            <person name="Waller R.F."/>
            <person name="Patron N.J."/>
            <person name="Cherry J.M."/>
            <person name="Stover N.A."/>
            <person name="Krieger C.J."/>
            <person name="del Toro C."/>
            <person name="Ryder H.F."/>
            <person name="Williamson S.C."/>
            <person name="Barbeau R.A."/>
            <person name="Hamilton E.P."/>
            <person name="Orias E."/>
        </authorList>
    </citation>
    <scope>NUCLEOTIDE SEQUENCE [LARGE SCALE GENOMIC DNA]</scope>
    <source>
        <strain evidence="4">SB210</strain>
    </source>
</reference>
<accession>I7M2V6</accession>
<dbReference type="InParanoid" id="I7M2V6"/>
<dbReference type="InterPro" id="IPR029033">
    <property type="entry name" value="His_PPase_superfam"/>
</dbReference>
<dbReference type="InterPro" id="IPR013078">
    <property type="entry name" value="His_Pase_superF_clade-1"/>
</dbReference>
<dbReference type="SUPFAM" id="SSF53254">
    <property type="entry name" value="Phosphoglycerate mutase-like"/>
    <property type="match status" value="1"/>
</dbReference>
<feature type="binding site" evidence="2">
    <location>
        <position position="162"/>
    </location>
    <ligand>
        <name>substrate</name>
    </ligand>
</feature>
<sequence>MGVSISITKTLSYKHFMVAAGSVGIYFLLKKAKEKIQFQIQKMCYEIESQQCEIKKQRRPKFLILLRHGESEANIDPHVYTHKADNQIELTEKGKKQASKLGEILNKLIDKNSKITMYVSPLKRAMQTAQILEQYLNVENKIVDPRLREQEWGNLQKFQLDKAKSLQVLNERKLVSRLFYRFETGESGCDAYNRVSSFWETLFRDMDNPNNQRNNNNNSNRIFVIVSHGIIQRLLVFRYLRADVENYDTMPNPSNCETWILKLNSKGRYDFHDKIIMEGIE</sequence>
<dbReference type="RefSeq" id="XP_001021629.1">
    <property type="nucleotide sequence ID" value="XM_001021629.2"/>
</dbReference>
<gene>
    <name evidence="3" type="ORF">TTHERM_00149940</name>
</gene>
<dbReference type="InterPro" id="IPR052765">
    <property type="entry name" value="PGM-Related"/>
</dbReference>
<dbReference type="STRING" id="312017.I7M2V6"/>
<dbReference type="GO" id="GO:0003824">
    <property type="term" value="F:catalytic activity"/>
    <property type="evidence" value="ECO:0007669"/>
    <property type="project" value="InterPro"/>
</dbReference>
<dbReference type="KEGG" id="tet:TTHERM_00149940"/>
<organism evidence="3 4">
    <name type="scientific">Tetrahymena thermophila (strain SB210)</name>
    <dbReference type="NCBI Taxonomy" id="312017"/>
    <lineage>
        <taxon>Eukaryota</taxon>
        <taxon>Sar</taxon>
        <taxon>Alveolata</taxon>
        <taxon>Ciliophora</taxon>
        <taxon>Intramacronucleata</taxon>
        <taxon>Oligohymenophorea</taxon>
        <taxon>Hymenostomatida</taxon>
        <taxon>Tetrahymenina</taxon>
        <taxon>Tetrahymenidae</taxon>
        <taxon>Tetrahymena</taxon>
    </lineage>
</organism>
<feature type="binding site" evidence="2">
    <location>
        <position position="124"/>
    </location>
    <ligand>
        <name>substrate</name>
    </ligand>
</feature>
<dbReference type="EMBL" id="GG662603">
    <property type="protein sequence ID" value="EAS01383.1"/>
    <property type="molecule type" value="Genomic_DNA"/>
</dbReference>
<feature type="active site" description="Tele-phosphohistidine intermediate" evidence="1">
    <location>
        <position position="68"/>
    </location>
</feature>
<dbReference type="Gene3D" id="3.40.50.1240">
    <property type="entry name" value="Phosphoglycerate mutase-like"/>
    <property type="match status" value="1"/>
</dbReference>
<evidence type="ECO:0000256" key="2">
    <source>
        <dbReference type="PIRSR" id="PIRSR613078-2"/>
    </source>
</evidence>
<keyword evidence="4" id="KW-1185">Reference proteome</keyword>
<feature type="binding site" evidence="2">
    <location>
        <begin position="67"/>
        <end position="74"/>
    </location>
    <ligand>
        <name>substrate</name>
    </ligand>
</feature>